<dbReference type="Pfam" id="PF00618">
    <property type="entry name" value="RasGEF_N"/>
    <property type="match status" value="1"/>
</dbReference>
<dbReference type="InterPro" id="IPR001895">
    <property type="entry name" value="RASGEF_cat_dom"/>
</dbReference>
<protein>
    <recommendedName>
        <fullName evidence="7">Ras-GEF domain-containing protein</fullName>
    </recommendedName>
</protein>
<dbReference type="STRING" id="331657.A0A4U0XPD6"/>
<feature type="domain" description="N-terminal Ras-GEF" evidence="4">
    <location>
        <begin position="76"/>
        <end position="196"/>
    </location>
</feature>
<evidence type="ECO:0000259" key="4">
    <source>
        <dbReference type="PROSITE" id="PS50212"/>
    </source>
</evidence>
<dbReference type="Gene3D" id="1.20.870.10">
    <property type="entry name" value="Son of sevenless (SoS) protein Chain: S domain 1"/>
    <property type="match status" value="1"/>
</dbReference>
<dbReference type="CDD" id="cd00155">
    <property type="entry name" value="RasGEF"/>
    <property type="match status" value="1"/>
</dbReference>
<dbReference type="Pfam" id="PF00617">
    <property type="entry name" value="RasGEF"/>
    <property type="match status" value="1"/>
</dbReference>
<evidence type="ECO:0000313" key="5">
    <source>
        <dbReference type="EMBL" id="TKA78471.1"/>
    </source>
</evidence>
<dbReference type="EMBL" id="NAJN01000141">
    <property type="protein sequence ID" value="TKA78471.1"/>
    <property type="molecule type" value="Genomic_DNA"/>
</dbReference>
<dbReference type="Gene3D" id="1.10.840.10">
    <property type="entry name" value="Ras guanine-nucleotide exchange factors catalytic domain"/>
    <property type="match status" value="1"/>
</dbReference>
<dbReference type="SUPFAM" id="SSF48366">
    <property type="entry name" value="Ras GEF"/>
    <property type="match status" value="1"/>
</dbReference>
<dbReference type="AlphaFoldDB" id="A0A4U0XPD6"/>
<evidence type="ECO:0000256" key="1">
    <source>
        <dbReference type="ARBA" id="ARBA00022658"/>
    </source>
</evidence>
<reference evidence="5 6" key="1">
    <citation type="submission" date="2017-03" db="EMBL/GenBank/DDBJ databases">
        <title>Genomes of endolithic fungi from Antarctica.</title>
        <authorList>
            <person name="Coleine C."/>
            <person name="Masonjones S."/>
            <person name="Stajich J.E."/>
        </authorList>
    </citation>
    <scope>NUCLEOTIDE SEQUENCE [LARGE SCALE GENOMIC DNA]</scope>
    <source>
        <strain evidence="5 6">CCFEE 5187</strain>
    </source>
</reference>
<keyword evidence="1 2" id="KW-0344">Guanine-nucleotide releasing factor</keyword>
<dbReference type="GO" id="GO:0007265">
    <property type="term" value="P:Ras protein signal transduction"/>
    <property type="evidence" value="ECO:0007669"/>
    <property type="project" value="TreeGrafter"/>
</dbReference>
<evidence type="ECO:0000256" key="2">
    <source>
        <dbReference type="PROSITE-ProRule" id="PRU00168"/>
    </source>
</evidence>
<evidence type="ECO:0000313" key="6">
    <source>
        <dbReference type="Proteomes" id="UP000308768"/>
    </source>
</evidence>
<dbReference type="InterPro" id="IPR036964">
    <property type="entry name" value="RASGEF_cat_dom_sf"/>
</dbReference>
<dbReference type="SMART" id="SM00147">
    <property type="entry name" value="RasGEF"/>
    <property type="match status" value="1"/>
</dbReference>
<dbReference type="GO" id="GO:0005085">
    <property type="term" value="F:guanyl-nucleotide exchange factor activity"/>
    <property type="evidence" value="ECO:0007669"/>
    <property type="project" value="UniProtKB-KW"/>
</dbReference>
<dbReference type="SMART" id="SM00229">
    <property type="entry name" value="RasGEFN"/>
    <property type="match status" value="1"/>
</dbReference>
<accession>A0A4U0XPD6</accession>
<dbReference type="InterPro" id="IPR008937">
    <property type="entry name" value="Ras-like_GEF"/>
</dbReference>
<dbReference type="PROSITE" id="PS50009">
    <property type="entry name" value="RASGEF_CAT"/>
    <property type="match status" value="1"/>
</dbReference>
<dbReference type="PROSITE" id="PS00720">
    <property type="entry name" value="RASGEF"/>
    <property type="match status" value="1"/>
</dbReference>
<comment type="caution">
    <text evidence="5">The sequence shown here is derived from an EMBL/GenBank/DDBJ whole genome shotgun (WGS) entry which is preliminary data.</text>
</comment>
<proteinExistence type="predicted"/>
<gene>
    <name evidence="5" type="ORF">B0A49_03848</name>
</gene>
<sequence>MPGLSNIYPSHHAGALINFAPAGAATASGTHQPEHALPLNNSSEFFEFDYVSRDGSFEAEQRILETTHAHELLWNGDMEIAGGSLPALIEQLTTHDAKPDKDFVFAFMLTFRLFTSPATFAQSLVRRFESVGEDNLWSKPVQTRVLKVVKDWLEIYWQAHTDEEALPIIYRFAAGILGAAFPAAGKRILDSIERVFDYGQNSVVLRLRPMTGRSHAGWAVDTATTAQAPTPSISKSQLNALRNNRDGHSNCSILDFDPLEVARQITLMESRLFRTIQPHELLASAWMKKRGPNSSNVNTMSRLSTDLANLVADTILGIQDYKKRALMIEQWVKVAMRCAELKNYDGVLAIICALTSSAVERLKETWGVVSEKNKGRLGELKKTIDLSNNYAVLRKSFENEVPPAIPFLGMYLTDLTFIDAGNSETRQLPGREGRSTGVTIINFDKHARTARVVREIQRFQAPYDLAAVPEMQAWLDTEIDRVHFADQTPVDLHRRSTALEPRTTLGAAARLRR</sequence>
<name>A0A4U0XPD6_9PEZI</name>
<dbReference type="Proteomes" id="UP000308768">
    <property type="component" value="Unassembled WGS sequence"/>
</dbReference>
<dbReference type="PANTHER" id="PTHR23113">
    <property type="entry name" value="GUANINE NUCLEOTIDE EXCHANGE FACTOR"/>
    <property type="match status" value="1"/>
</dbReference>
<organism evidence="5 6">
    <name type="scientific">Cryomyces minteri</name>
    <dbReference type="NCBI Taxonomy" id="331657"/>
    <lineage>
        <taxon>Eukaryota</taxon>
        <taxon>Fungi</taxon>
        <taxon>Dikarya</taxon>
        <taxon>Ascomycota</taxon>
        <taxon>Pezizomycotina</taxon>
        <taxon>Dothideomycetes</taxon>
        <taxon>Dothideomycetes incertae sedis</taxon>
        <taxon>Cryomyces</taxon>
    </lineage>
</organism>
<dbReference type="CDD" id="cd06224">
    <property type="entry name" value="REM"/>
    <property type="match status" value="1"/>
</dbReference>
<dbReference type="GO" id="GO:0005886">
    <property type="term" value="C:plasma membrane"/>
    <property type="evidence" value="ECO:0007669"/>
    <property type="project" value="TreeGrafter"/>
</dbReference>
<evidence type="ECO:0000259" key="3">
    <source>
        <dbReference type="PROSITE" id="PS50009"/>
    </source>
</evidence>
<dbReference type="InterPro" id="IPR023578">
    <property type="entry name" value="Ras_GEF_dom_sf"/>
</dbReference>
<dbReference type="InterPro" id="IPR019804">
    <property type="entry name" value="Ras_G-nucl-exch_fac_CS"/>
</dbReference>
<dbReference type="OrthoDB" id="546434at2759"/>
<keyword evidence="6" id="KW-1185">Reference proteome</keyword>
<dbReference type="PANTHER" id="PTHR23113:SF354">
    <property type="entry name" value="BUD SITE SELECTION PROTEIN 5"/>
    <property type="match status" value="1"/>
</dbReference>
<dbReference type="InterPro" id="IPR000651">
    <property type="entry name" value="Ras-like_Gua-exchang_fac_N"/>
</dbReference>
<feature type="domain" description="Ras-GEF" evidence="3">
    <location>
        <begin position="257"/>
        <end position="502"/>
    </location>
</feature>
<dbReference type="PROSITE" id="PS50212">
    <property type="entry name" value="RASGEF_NTER"/>
    <property type="match status" value="1"/>
</dbReference>
<evidence type="ECO:0008006" key="7">
    <source>
        <dbReference type="Google" id="ProtNLM"/>
    </source>
</evidence>